<dbReference type="GO" id="GO:0016705">
    <property type="term" value="F:oxidoreductase activity, acting on paired donors, with incorporation or reduction of molecular oxygen"/>
    <property type="evidence" value="ECO:0007669"/>
    <property type="project" value="InterPro"/>
</dbReference>
<dbReference type="EMBL" id="CASHTH010002023">
    <property type="protein sequence ID" value="CAI8023652.1"/>
    <property type="molecule type" value="Genomic_DNA"/>
</dbReference>
<dbReference type="InterPro" id="IPR050766">
    <property type="entry name" value="Bact_Lucif_Oxidored"/>
</dbReference>
<dbReference type="Gene3D" id="3.20.20.30">
    <property type="entry name" value="Luciferase-like domain"/>
    <property type="match status" value="1"/>
</dbReference>
<dbReference type="InterPro" id="IPR036661">
    <property type="entry name" value="Luciferase-like_sf"/>
</dbReference>
<dbReference type="GO" id="GO:0005829">
    <property type="term" value="C:cytosol"/>
    <property type="evidence" value="ECO:0007669"/>
    <property type="project" value="TreeGrafter"/>
</dbReference>
<comment type="caution">
    <text evidence="4">The sequence shown here is derived from an EMBL/GenBank/DDBJ whole genome shotgun (WGS) entry which is preliminary data.</text>
</comment>
<dbReference type="AlphaFoldDB" id="A0AA35WRE8"/>
<dbReference type="InterPro" id="IPR011251">
    <property type="entry name" value="Luciferase-like_dom"/>
</dbReference>
<name>A0AA35WRE8_GEOBA</name>
<protein>
    <submittedName>
        <fullName evidence="4">Uncharacterized protein y4vJ</fullName>
    </submittedName>
</protein>
<keyword evidence="5" id="KW-1185">Reference proteome</keyword>
<dbReference type="Proteomes" id="UP001174909">
    <property type="component" value="Unassembled WGS sequence"/>
</dbReference>
<evidence type="ECO:0000256" key="2">
    <source>
        <dbReference type="ARBA" id="ARBA00023033"/>
    </source>
</evidence>
<dbReference type="GO" id="GO:0004497">
    <property type="term" value="F:monooxygenase activity"/>
    <property type="evidence" value="ECO:0007669"/>
    <property type="project" value="UniProtKB-KW"/>
</dbReference>
<gene>
    <name evidence="4" type="ORF">GBAR_LOCUS13796</name>
</gene>
<reference evidence="4" key="1">
    <citation type="submission" date="2023-03" db="EMBL/GenBank/DDBJ databases">
        <authorList>
            <person name="Steffen K."/>
            <person name="Cardenas P."/>
        </authorList>
    </citation>
    <scope>NUCLEOTIDE SEQUENCE</scope>
</reference>
<organism evidence="4 5">
    <name type="scientific">Geodia barretti</name>
    <name type="common">Barrett's horny sponge</name>
    <dbReference type="NCBI Taxonomy" id="519541"/>
    <lineage>
        <taxon>Eukaryota</taxon>
        <taxon>Metazoa</taxon>
        <taxon>Porifera</taxon>
        <taxon>Demospongiae</taxon>
        <taxon>Heteroscleromorpha</taxon>
        <taxon>Tetractinellida</taxon>
        <taxon>Astrophorina</taxon>
        <taxon>Geodiidae</taxon>
        <taxon>Geodia</taxon>
    </lineage>
</organism>
<keyword evidence="2" id="KW-0503">Monooxygenase</keyword>
<evidence type="ECO:0000313" key="5">
    <source>
        <dbReference type="Proteomes" id="UP001174909"/>
    </source>
</evidence>
<dbReference type="PANTHER" id="PTHR30137:SF8">
    <property type="entry name" value="BLR5498 PROTEIN"/>
    <property type="match status" value="1"/>
</dbReference>
<feature type="domain" description="Luciferase-like" evidence="3">
    <location>
        <begin position="13"/>
        <end position="343"/>
    </location>
</feature>
<dbReference type="SUPFAM" id="SSF51679">
    <property type="entry name" value="Bacterial luciferase-like"/>
    <property type="match status" value="1"/>
</dbReference>
<evidence type="ECO:0000313" key="4">
    <source>
        <dbReference type="EMBL" id="CAI8023652.1"/>
    </source>
</evidence>
<proteinExistence type="predicted"/>
<evidence type="ECO:0000256" key="1">
    <source>
        <dbReference type="ARBA" id="ARBA00023002"/>
    </source>
</evidence>
<sequence>MPGKESGARSLSMQIGMFYQMQVPRSSSRSYEADRFLEMLDQVAYAEEMGLSSVWMADHQFRTEWSHSSAPDVTLGALSQRTSQMRLGIAVVVPPVQHPLHIAARTATLDILSKGRVDLGVGRSGYPYQMAAFGTDLKDATGMVEEALEIIPQAWSEGEFTYQGNHYKIPLREVHPKPVQQPHPPIWLGCSQEDTFRKAGLMGLGCLAMAGGGATGLAPLVQAYRGGIRNASPTTGVVHNRVSVSTVAICGESRKNVQERSAELIDWYRHQQALRDVRVWSEQDASRVPEDYQWHYTRSTATDSPKREEASSLDQIRSGRYCIGDPDDCIRYLEAYAEAGVDEVMPLFQVGGISHEEVMDTLRLFGKYVIPHFNAKGS</sequence>
<dbReference type="Pfam" id="PF00296">
    <property type="entry name" value="Bac_luciferase"/>
    <property type="match status" value="1"/>
</dbReference>
<keyword evidence="1" id="KW-0560">Oxidoreductase</keyword>
<accession>A0AA35WRE8</accession>
<evidence type="ECO:0000259" key="3">
    <source>
        <dbReference type="Pfam" id="PF00296"/>
    </source>
</evidence>
<dbReference type="PANTHER" id="PTHR30137">
    <property type="entry name" value="LUCIFERASE-LIKE MONOOXYGENASE"/>
    <property type="match status" value="1"/>
</dbReference>